<dbReference type="RefSeq" id="WP_136398788.1">
    <property type="nucleotide sequence ID" value="NZ_CP036295.1"/>
</dbReference>
<dbReference type="EMBL" id="CP036295">
    <property type="protein sequence ID" value="QCC84549.1"/>
    <property type="molecule type" value="Genomic_DNA"/>
</dbReference>
<keyword evidence="1" id="KW-1133">Transmembrane helix</keyword>
<organism evidence="2 3">
    <name type="scientific">Desulfovibrio desulfuricans</name>
    <dbReference type="NCBI Taxonomy" id="876"/>
    <lineage>
        <taxon>Bacteria</taxon>
        <taxon>Pseudomonadati</taxon>
        <taxon>Thermodesulfobacteriota</taxon>
        <taxon>Desulfovibrionia</taxon>
        <taxon>Desulfovibrionales</taxon>
        <taxon>Desulfovibrionaceae</taxon>
        <taxon>Desulfovibrio</taxon>
    </lineage>
</organism>
<protein>
    <submittedName>
        <fullName evidence="2">Uncharacterized protein</fullName>
    </submittedName>
</protein>
<reference evidence="2 3" key="1">
    <citation type="submission" date="2019-02" db="EMBL/GenBank/DDBJ databases">
        <title>Complete Genome Sequence of Desulfovibrio desulfuricans IC1, a Sulfonate Utilizing Anaerobe.</title>
        <authorList>
            <person name="Day L.A."/>
            <person name="De Leon K.B."/>
            <person name="Wall J.D."/>
        </authorList>
    </citation>
    <scope>NUCLEOTIDE SEQUENCE [LARGE SCALE GENOMIC DNA]</scope>
    <source>
        <strain evidence="2 3">IC1</strain>
    </source>
</reference>
<evidence type="ECO:0000313" key="3">
    <source>
        <dbReference type="Proteomes" id="UP000297065"/>
    </source>
</evidence>
<evidence type="ECO:0000313" key="2">
    <source>
        <dbReference type="EMBL" id="QCC84549.1"/>
    </source>
</evidence>
<gene>
    <name evidence="2" type="ORF">DDIC_01365</name>
</gene>
<name>A0A4P7UFV7_DESDE</name>
<feature type="transmembrane region" description="Helical" evidence="1">
    <location>
        <begin position="190"/>
        <end position="206"/>
    </location>
</feature>
<dbReference type="AlphaFoldDB" id="A0A4P7UFV7"/>
<evidence type="ECO:0000256" key="1">
    <source>
        <dbReference type="SAM" id="Phobius"/>
    </source>
</evidence>
<accession>A0A4P7UFV7</accession>
<sequence>MDFTVEGKIFRAMSLQAEVLSTAAGAPAQETVVSLGDPAGTELRLPRGKKDWQAVALRLALGVEVLLPLPQSFALAPGDVVTLGCLGPADGTEQGFGDQGAVLDVYAVGNAATGTTHEFADAVTLMKRCGLTRATEYEVEKYPLKKVCKVSAIVFLVGLVCFGFLMHLFTESTDELMQRLSDVLLMTAKFGGVSALVVAAGGGLFVKSSNDYNSRKKFETYVRQFEQAMAATLGIAK</sequence>
<proteinExistence type="predicted"/>
<feature type="transmembrane region" description="Helical" evidence="1">
    <location>
        <begin position="150"/>
        <end position="170"/>
    </location>
</feature>
<keyword evidence="1" id="KW-0812">Transmembrane</keyword>
<dbReference type="OrthoDB" id="9943230at2"/>
<dbReference type="Proteomes" id="UP000297065">
    <property type="component" value="Chromosome"/>
</dbReference>
<keyword evidence="1" id="KW-0472">Membrane</keyword>